<keyword evidence="6 10" id="KW-0560">Oxidoreductase</keyword>
<proteinExistence type="inferred from homology"/>
<comment type="similarity">
    <text evidence="4">In the C-terminal section; belongs to the phosphate acetyltransferase and butyryltransferase family.</text>
</comment>
<sequence>MSDAKNPSLYDDALEFHKMGQPGKLEIVPTKPMATTRDLSLAYSPGVAAPCLEIQKDPDTAYDYTARGNMVAVISNGTAVLGLGNLGALAGKPVMEGKAVLFKRFADVDCIDLEVDTENVDEFVGAVRYLGPSFGGINLEDIKAPECFVIEQRLRELMDIPIFHDDQHGTAIIAAAGMINAAHLTGRDIKDIKMVVNGAGAAGIACTELMKAMGMKHENVILCDTKGVVYQGRTEGMNQWKSAHAVKTEARSLEDAMKGADVFFGLSVKGAVTPEMLRSMAANPIVFAMANPDPEITPEDALATRGDVIMATGRSDYPNQVNNVLGFPYIFRGALDVRARTINDEMKIAAAEAIALLAREDVPDEVAAAYKGERPKYGPGYIIPSPFDPRLIVEIPLAVAKAAVASGVARKPITDWNAYAHELRARLNPTAGSLQIFFDQVVQNPKRVVFAEGEEETVIRAALEFRAAGYGTPVLIGRSERIEQTMKAIGLKNLDGCEIHNARLSEHNGEYTDFLYRRHQRRGMLHRDAQRLVNLDRNVFGACMVANGHADALITGVTRTYSVSYDGVRLALDPARGQRVMGLSIIVTKGRTVFMADTTVTEQPSAEDLCQIAVQAASAARQMGHEPRVALLSHSNFGNAPGGVVEVVRQAVMELDALESGGHPVDFEYDGELNARAALSPDLMKLYPFCRLSGPANVLIMPGLHSALLSSQLLQDLGGGTVIGPLLVGMEKPVQIVQMGASMSEIVNIAALAAYNAR</sequence>
<dbReference type="CDD" id="cd05311">
    <property type="entry name" value="NAD_bind_2_malic_enz"/>
    <property type="match status" value="1"/>
</dbReference>
<accession>A0ABV7VCQ8</accession>
<dbReference type="Gene3D" id="3.40.50.10950">
    <property type="match status" value="1"/>
</dbReference>
<dbReference type="InterPro" id="IPR046346">
    <property type="entry name" value="Aminoacid_DH-like_N_sf"/>
</dbReference>
<dbReference type="InterPro" id="IPR045213">
    <property type="entry name" value="Malic_NAD-bd_bact_type"/>
</dbReference>
<dbReference type="InterPro" id="IPR036291">
    <property type="entry name" value="NAD(P)-bd_dom_sf"/>
</dbReference>
<feature type="domain" description="Malic enzyme N-terminal" evidence="9">
    <location>
        <begin position="22"/>
        <end position="155"/>
    </location>
</feature>
<comment type="cofactor">
    <cofactor evidence="2">
        <name>Mg(2+)</name>
        <dbReference type="ChEBI" id="CHEBI:18420"/>
    </cofactor>
</comment>
<dbReference type="RefSeq" id="WP_379723528.1">
    <property type="nucleotide sequence ID" value="NZ_JBHRYJ010000001.1"/>
</dbReference>
<gene>
    <name evidence="10" type="ORF">ACFOOQ_06950</name>
</gene>
<dbReference type="SMART" id="SM01274">
    <property type="entry name" value="malic"/>
    <property type="match status" value="1"/>
</dbReference>
<dbReference type="InterPro" id="IPR012302">
    <property type="entry name" value="Malic_NAD-bd"/>
</dbReference>
<organism evidence="10 11">
    <name type="scientific">Ferrovibrio xuzhouensis</name>
    <dbReference type="NCBI Taxonomy" id="1576914"/>
    <lineage>
        <taxon>Bacteria</taxon>
        <taxon>Pseudomonadati</taxon>
        <taxon>Pseudomonadota</taxon>
        <taxon>Alphaproteobacteria</taxon>
        <taxon>Rhodospirillales</taxon>
        <taxon>Rhodospirillaceae</taxon>
        <taxon>Ferrovibrio</taxon>
    </lineage>
</organism>
<evidence type="ECO:0000313" key="11">
    <source>
        <dbReference type="Proteomes" id="UP001595711"/>
    </source>
</evidence>
<dbReference type="Proteomes" id="UP001595711">
    <property type="component" value="Unassembled WGS sequence"/>
</dbReference>
<dbReference type="Pfam" id="PF00390">
    <property type="entry name" value="malic"/>
    <property type="match status" value="1"/>
</dbReference>
<dbReference type="SUPFAM" id="SSF51735">
    <property type="entry name" value="NAD(P)-binding Rossmann-fold domains"/>
    <property type="match status" value="1"/>
</dbReference>
<keyword evidence="11" id="KW-1185">Reference proteome</keyword>
<dbReference type="InterPro" id="IPR012301">
    <property type="entry name" value="Malic_N_dom"/>
</dbReference>
<name>A0ABV7VCQ8_9PROT</name>
<comment type="caution">
    <text evidence="10">The sequence shown here is derived from an EMBL/GenBank/DDBJ whole genome shotgun (WGS) entry which is preliminary data.</text>
</comment>
<evidence type="ECO:0000256" key="4">
    <source>
        <dbReference type="ARBA" id="ARBA00008756"/>
    </source>
</evidence>
<keyword evidence="7" id="KW-0511">Multifunctional enzyme</keyword>
<dbReference type="PANTHER" id="PTHR43237">
    <property type="entry name" value="NADP-DEPENDENT MALIC ENZYME"/>
    <property type="match status" value="1"/>
</dbReference>
<dbReference type="SUPFAM" id="SSF53659">
    <property type="entry name" value="Isocitrate/Isopropylmalate dehydrogenase-like"/>
    <property type="match status" value="1"/>
</dbReference>
<evidence type="ECO:0000256" key="5">
    <source>
        <dbReference type="ARBA" id="ARBA00022723"/>
    </source>
</evidence>
<dbReference type="Gene3D" id="3.40.50.10750">
    <property type="entry name" value="Isocitrate/Isopropylmalate dehydrogenase-like"/>
    <property type="match status" value="1"/>
</dbReference>
<dbReference type="EMBL" id="JBHRYJ010000001">
    <property type="protein sequence ID" value="MFC3675273.1"/>
    <property type="molecule type" value="Genomic_DNA"/>
</dbReference>
<evidence type="ECO:0000259" key="9">
    <source>
        <dbReference type="SMART" id="SM01274"/>
    </source>
</evidence>
<dbReference type="Gene3D" id="3.40.50.10380">
    <property type="entry name" value="Malic enzyme, N-terminal domain"/>
    <property type="match status" value="1"/>
</dbReference>
<dbReference type="GO" id="GO:0004473">
    <property type="term" value="F:malate dehydrogenase (decarboxylating) (NADP+) activity"/>
    <property type="evidence" value="ECO:0007669"/>
    <property type="project" value="UniProtKB-EC"/>
</dbReference>
<evidence type="ECO:0000256" key="2">
    <source>
        <dbReference type="ARBA" id="ARBA00001946"/>
    </source>
</evidence>
<evidence type="ECO:0000256" key="1">
    <source>
        <dbReference type="ARBA" id="ARBA00001936"/>
    </source>
</evidence>
<dbReference type="InterPro" id="IPR051674">
    <property type="entry name" value="Malate_Decarboxylase"/>
</dbReference>
<dbReference type="PIRSF" id="PIRSF036684">
    <property type="entry name" value="ME_PTA"/>
    <property type="match status" value="1"/>
</dbReference>
<dbReference type="InterPro" id="IPR015884">
    <property type="entry name" value="Malic_enzyme_CS"/>
</dbReference>
<dbReference type="InterPro" id="IPR042113">
    <property type="entry name" value="P_AcTrfase_dom1"/>
</dbReference>
<evidence type="ECO:0000259" key="8">
    <source>
        <dbReference type="SMART" id="SM00919"/>
    </source>
</evidence>
<dbReference type="PANTHER" id="PTHR43237:SF4">
    <property type="entry name" value="NADP-DEPENDENT MALIC ENZYME"/>
    <property type="match status" value="1"/>
</dbReference>
<evidence type="ECO:0000256" key="6">
    <source>
        <dbReference type="ARBA" id="ARBA00023002"/>
    </source>
</evidence>
<feature type="domain" description="Malic enzyme NAD-binding" evidence="8">
    <location>
        <begin position="167"/>
        <end position="404"/>
    </location>
</feature>
<dbReference type="Pfam" id="PF03949">
    <property type="entry name" value="Malic_M"/>
    <property type="match status" value="1"/>
</dbReference>
<dbReference type="InterPro" id="IPR012188">
    <property type="entry name" value="ME_PTA"/>
</dbReference>
<evidence type="ECO:0000256" key="7">
    <source>
        <dbReference type="ARBA" id="ARBA00023268"/>
    </source>
</evidence>
<dbReference type="EC" id="1.1.1.40" evidence="10"/>
<dbReference type="InterPro" id="IPR002505">
    <property type="entry name" value="PTA_PTB"/>
</dbReference>
<dbReference type="SMART" id="SM00919">
    <property type="entry name" value="Malic_M"/>
    <property type="match status" value="1"/>
</dbReference>
<comment type="similarity">
    <text evidence="3">In the N-terminal section; belongs to the malic enzymes family.</text>
</comment>
<dbReference type="SUPFAM" id="SSF53223">
    <property type="entry name" value="Aminoacid dehydrogenase-like, N-terminal domain"/>
    <property type="match status" value="1"/>
</dbReference>
<keyword evidence="5" id="KW-0479">Metal-binding</keyword>
<dbReference type="Gene3D" id="3.40.50.720">
    <property type="entry name" value="NAD(P)-binding Rossmann-like Domain"/>
    <property type="match status" value="1"/>
</dbReference>
<evidence type="ECO:0000256" key="3">
    <source>
        <dbReference type="ARBA" id="ARBA00007686"/>
    </source>
</evidence>
<dbReference type="PROSITE" id="PS00331">
    <property type="entry name" value="MALIC_ENZYMES"/>
    <property type="match status" value="1"/>
</dbReference>
<dbReference type="Pfam" id="PF01515">
    <property type="entry name" value="PTA_PTB"/>
    <property type="match status" value="1"/>
</dbReference>
<protein>
    <submittedName>
        <fullName evidence="10">NADP-dependent malic enzyme</fullName>
        <ecNumber evidence="10">1.1.1.40</ecNumber>
    </submittedName>
</protein>
<dbReference type="InterPro" id="IPR037062">
    <property type="entry name" value="Malic_N_dom_sf"/>
</dbReference>
<comment type="cofactor">
    <cofactor evidence="1">
        <name>Mn(2+)</name>
        <dbReference type="ChEBI" id="CHEBI:29035"/>
    </cofactor>
</comment>
<reference evidence="11" key="1">
    <citation type="journal article" date="2019" name="Int. J. Syst. Evol. Microbiol.">
        <title>The Global Catalogue of Microorganisms (GCM) 10K type strain sequencing project: providing services to taxonomists for standard genome sequencing and annotation.</title>
        <authorList>
            <consortium name="The Broad Institute Genomics Platform"/>
            <consortium name="The Broad Institute Genome Sequencing Center for Infectious Disease"/>
            <person name="Wu L."/>
            <person name="Ma J."/>
        </authorList>
    </citation>
    <scope>NUCLEOTIDE SEQUENCE [LARGE SCALE GENOMIC DNA]</scope>
    <source>
        <strain evidence="11">KCTC 42182</strain>
    </source>
</reference>
<evidence type="ECO:0000313" key="10">
    <source>
        <dbReference type="EMBL" id="MFC3675273.1"/>
    </source>
</evidence>
<dbReference type="InterPro" id="IPR042112">
    <property type="entry name" value="P_AcTrfase_dom2"/>
</dbReference>